<evidence type="ECO:0000313" key="1">
    <source>
        <dbReference type="EMBL" id="MBB5185844.1"/>
    </source>
</evidence>
<dbReference type="InterPro" id="IPR022028">
    <property type="entry name" value="DUF3604"/>
</dbReference>
<dbReference type="Proteomes" id="UP000536640">
    <property type="component" value="Unassembled WGS sequence"/>
</dbReference>
<gene>
    <name evidence="1" type="ORF">HNQ57_000103</name>
</gene>
<name>A0A840QZT4_9GAMM</name>
<comment type="caution">
    <text evidence="1">The sequence shown here is derived from an EMBL/GenBank/DDBJ whole genome shotgun (WGS) entry which is preliminary data.</text>
</comment>
<organism evidence="1 2">
    <name type="scientific">Zhongshania antarctica</name>
    <dbReference type="NCBI Taxonomy" id="641702"/>
    <lineage>
        <taxon>Bacteria</taxon>
        <taxon>Pseudomonadati</taxon>
        <taxon>Pseudomonadota</taxon>
        <taxon>Gammaproteobacteria</taxon>
        <taxon>Cellvibrionales</taxon>
        <taxon>Spongiibacteraceae</taxon>
        <taxon>Zhongshania</taxon>
    </lineage>
</organism>
<dbReference type="AlphaFoldDB" id="A0A840QZT4"/>
<evidence type="ECO:0000313" key="2">
    <source>
        <dbReference type="Proteomes" id="UP000536640"/>
    </source>
</evidence>
<sequence>MPELIKMELLPMRVLLLALLRLWNCKKTLIALVTLLSASVVSGQPLTGQLRDAEPYQEQREPCTQQYPLGKVLFGDTHVHTKFSLDASTQGTRTSPADAYHFARGAAIGVQPWTADGQPLRTLQLDRPLDFAVVTDHAELFGEVEICSDPALAGHGSWQCKLFRHYPRAAFFIFNTQASLAGRLGFCGKDGERCRQAGLRPWQEIQQAAENAYDRSSDCEFTSFVAYEWTGASANLANLHRNIIFKNEQVPALPLSFIDTPSAPLLWDGLDRDCVNAGTGCEVLVIPHNSNLSDGYMFSTVRDDGSAITAADAAQRQRLERLVEIMQHKGSSECFYNPLSSADELCGFEQLPYSRFSGKFVPFLREEATEKSGFVRDVLKEGMAQEQRLGVNPFKLGFIASSDTHISAPGAVNEKGFLGHGGAGVPAGAQLPEGLPDDLEFNPGGLAAVWATENSRESIFSAMQRRETYATSGPRIELRFFGGWQLPADMCEQQDYVASGYEHGVAMGGDLLPPPAHSNDAPVFSVFARMDPGTTSQPGMPLKTVQIIKVSVGPDGESSEQVIDVASSGAAEVGVDLATCKTYGKGAPQLCAHWQDPNFNPAQRAYYYTRVLENPSCRWSQQLCVAAAVDCQQPETIKAGFESCCSAEHRPIIQERAWSSPIWYGPAAVQVDSQTPESTQQ</sequence>
<keyword evidence="2" id="KW-1185">Reference proteome</keyword>
<accession>A0A840QZT4</accession>
<proteinExistence type="predicted"/>
<dbReference type="Gene3D" id="3.20.20.140">
    <property type="entry name" value="Metal-dependent hydrolases"/>
    <property type="match status" value="1"/>
</dbReference>
<dbReference type="RefSeq" id="WP_226968266.1">
    <property type="nucleotide sequence ID" value="NZ_JACHHW010000001.1"/>
</dbReference>
<evidence type="ECO:0008006" key="3">
    <source>
        <dbReference type="Google" id="ProtNLM"/>
    </source>
</evidence>
<dbReference type="Pfam" id="PF12228">
    <property type="entry name" value="DUF3604"/>
    <property type="match status" value="1"/>
</dbReference>
<reference evidence="1 2" key="1">
    <citation type="submission" date="2020-08" db="EMBL/GenBank/DDBJ databases">
        <title>Genomic Encyclopedia of Type Strains, Phase IV (KMG-IV): sequencing the most valuable type-strain genomes for metagenomic binning, comparative biology and taxonomic classification.</title>
        <authorList>
            <person name="Goeker M."/>
        </authorList>
    </citation>
    <scope>NUCLEOTIDE SEQUENCE [LARGE SCALE GENOMIC DNA]</scope>
    <source>
        <strain evidence="1 2">DSM 25701</strain>
    </source>
</reference>
<protein>
    <recommendedName>
        <fullName evidence="3">DUF3604 domain-containing protein</fullName>
    </recommendedName>
</protein>
<dbReference type="EMBL" id="JACHHW010000001">
    <property type="protein sequence ID" value="MBB5185844.1"/>
    <property type="molecule type" value="Genomic_DNA"/>
</dbReference>